<evidence type="ECO:0000313" key="2">
    <source>
        <dbReference type="Proteomes" id="UP000622653"/>
    </source>
</evidence>
<dbReference type="AlphaFoldDB" id="A0A8J7KDX2"/>
<sequence length="69" mass="8177">MNALLLIGLFVLFIGPLVVAYFVYTFMMKRIKEHEASQEEERPATTSNHALQQRIEQLERRVDELEKRK</sequence>
<gene>
    <name evidence="1" type="ORF">IRY55_04220</name>
</gene>
<accession>A0A8J7KDX2</accession>
<keyword evidence="2" id="KW-1185">Reference proteome</keyword>
<dbReference type="Proteomes" id="UP000622653">
    <property type="component" value="Unassembled WGS sequence"/>
</dbReference>
<name>A0A8J7KDX2_9BACL</name>
<evidence type="ECO:0000313" key="1">
    <source>
        <dbReference type="EMBL" id="MBF4500561.1"/>
    </source>
</evidence>
<organism evidence="1 2">
    <name type="scientific">Savagea serpentis</name>
    <dbReference type="NCBI Taxonomy" id="2785297"/>
    <lineage>
        <taxon>Bacteria</taxon>
        <taxon>Bacillati</taxon>
        <taxon>Bacillota</taxon>
        <taxon>Bacilli</taxon>
        <taxon>Bacillales</taxon>
        <taxon>Caryophanaceae</taxon>
        <taxon>Savagea</taxon>
    </lineage>
</organism>
<dbReference type="EMBL" id="JADKPV010000001">
    <property type="protein sequence ID" value="MBF4500561.1"/>
    <property type="molecule type" value="Genomic_DNA"/>
</dbReference>
<protein>
    <submittedName>
        <fullName evidence="1">Uncharacterized protein</fullName>
    </submittedName>
</protein>
<reference evidence="1" key="1">
    <citation type="submission" date="2020-11" db="EMBL/GenBank/DDBJ databases">
        <title>Multidrug resistant novel bacterium Savagea serpentis sp. nov., isolated from the scats of a vine snake (Ahaetulla nasuta).</title>
        <authorList>
            <person name="Venkata Ramana V."/>
            <person name="Vikas Patil S."/>
            <person name="Yogita Lugani V."/>
        </authorList>
    </citation>
    <scope>NUCLEOTIDE SEQUENCE</scope>
    <source>
        <strain evidence="1">SN6</strain>
    </source>
</reference>
<comment type="caution">
    <text evidence="1">The sequence shown here is derived from an EMBL/GenBank/DDBJ whole genome shotgun (WGS) entry which is preliminary data.</text>
</comment>
<proteinExistence type="predicted"/>